<organism evidence="3 4">
    <name type="scientific">Pyrenophora tritici-repentis</name>
    <dbReference type="NCBI Taxonomy" id="45151"/>
    <lineage>
        <taxon>Eukaryota</taxon>
        <taxon>Fungi</taxon>
        <taxon>Dikarya</taxon>
        <taxon>Ascomycota</taxon>
        <taxon>Pezizomycotina</taxon>
        <taxon>Dothideomycetes</taxon>
        <taxon>Pleosporomycetidae</taxon>
        <taxon>Pleosporales</taxon>
        <taxon>Pleosporineae</taxon>
        <taxon>Pleosporaceae</taxon>
        <taxon>Pyrenophora</taxon>
    </lineage>
</organism>
<name>A0A922STV0_9PLEO</name>
<proteinExistence type="predicted"/>
<evidence type="ECO:0000256" key="1">
    <source>
        <dbReference type="SAM" id="MobiDB-lite"/>
    </source>
</evidence>
<evidence type="ECO:0000313" key="3">
    <source>
        <dbReference type="EMBL" id="KAI1512009.1"/>
    </source>
</evidence>
<accession>A0A922STV0</accession>
<comment type="caution">
    <text evidence="3">The sequence shown here is derived from an EMBL/GenBank/DDBJ whole genome shotgun (WGS) entry which is preliminary data.</text>
</comment>
<reference evidence="4" key="1">
    <citation type="journal article" date="2022" name="Microb. Genom.">
        <title>A global pangenome for the wheat fungal pathogen Pyrenophora tritici-repentis and prediction of effector protein structural homology.</title>
        <authorList>
            <person name="Moolhuijzen P.M."/>
            <person name="See P.T."/>
            <person name="Shi G."/>
            <person name="Powell H.R."/>
            <person name="Cockram J."/>
            <person name="Jorgensen L.N."/>
            <person name="Benslimane H."/>
            <person name="Strelkov S.E."/>
            <person name="Turner J."/>
            <person name="Liu Z."/>
            <person name="Moffat C.S."/>
        </authorList>
    </citation>
    <scope>NUCLEOTIDE SEQUENCE [LARGE SCALE GENOMIC DNA]</scope>
</reference>
<feature type="chain" id="PRO_5037481705" evidence="2">
    <location>
        <begin position="28"/>
        <end position="458"/>
    </location>
</feature>
<evidence type="ECO:0000313" key="4">
    <source>
        <dbReference type="Proteomes" id="UP000249757"/>
    </source>
</evidence>
<feature type="signal peptide" evidence="2">
    <location>
        <begin position="1"/>
        <end position="27"/>
    </location>
</feature>
<dbReference type="AlphaFoldDB" id="A0A922STV0"/>
<sequence length="458" mass="48714">MVPQTYLHRSLLLYLLASTTFTQGDEAKDDITSPTHLPSNSRSAISPPPSAACWTTTPCLNTLAPFSTCYLTTGPLTPTLNLTSLSLSYQACLCAPSLPYLHLIPNIAAHPDSNVSSCLACMQQADVNVTDRDGVVGRWVRSVDGFCAAEVPELEGLLVALLEWLKGTGERVEGNSKLGGIEGVMSVLGVTATGTKMMDMERYLTQVPHNWPYTAPAVARRAGVTTRFALVEASESGSTTPIGLEETKVPRTVGWVEASLLWFPRLLYTPRPPSPSSPSANQTARAGAYNGLLACWKPSFVVNITTTAMESTEQISTSDTPVGGSEGSGLPTFESLLSSTATTSTTTSTSRRIVRLTTTLVVDTAQVMTPTVTIMSTATLHRVRPAMRRGPVLAKESDKGDVASTATRSGVMTPPPPTPTTAGGQQAPTRATISLNGAEEIDRLWSQIKHAMHSNLNP</sequence>
<gene>
    <name evidence="3" type="ORF">Ptr86124_008849</name>
</gene>
<dbReference type="Proteomes" id="UP000249757">
    <property type="component" value="Unassembled WGS sequence"/>
</dbReference>
<feature type="region of interest" description="Disordered" evidence="1">
    <location>
        <begin position="392"/>
        <end position="429"/>
    </location>
</feature>
<feature type="region of interest" description="Disordered" evidence="1">
    <location>
        <begin position="27"/>
        <end position="47"/>
    </location>
</feature>
<keyword evidence="4" id="KW-1185">Reference proteome</keyword>
<keyword evidence="2" id="KW-0732">Signal</keyword>
<evidence type="ECO:0000256" key="2">
    <source>
        <dbReference type="SAM" id="SignalP"/>
    </source>
</evidence>
<protein>
    <submittedName>
        <fullName evidence="3">Uncharacterized protein</fullName>
    </submittedName>
</protein>
<dbReference type="EMBL" id="NRDI02000012">
    <property type="protein sequence ID" value="KAI1512009.1"/>
    <property type="molecule type" value="Genomic_DNA"/>
</dbReference>
<feature type="compositionally biased region" description="Low complexity" evidence="1">
    <location>
        <begin position="420"/>
        <end position="429"/>
    </location>
</feature>